<dbReference type="SMART" id="SM00465">
    <property type="entry name" value="GIYc"/>
    <property type="match status" value="1"/>
</dbReference>
<dbReference type="CDD" id="cd10434">
    <property type="entry name" value="GIY-YIG_UvrC_Cho"/>
    <property type="match status" value="1"/>
</dbReference>
<proteinExistence type="predicted"/>
<dbReference type="PANTHER" id="PTHR30231:SF41">
    <property type="entry name" value="DNA POLYMERASE III SUBUNIT EPSILON"/>
    <property type="match status" value="1"/>
</dbReference>
<dbReference type="GO" id="GO:0004527">
    <property type="term" value="F:exonuclease activity"/>
    <property type="evidence" value="ECO:0007669"/>
    <property type="project" value="UniProtKB-KW"/>
</dbReference>
<dbReference type="Gene3D" id="3.30.420.10">
    <property type="entry name" value="Ribonuclease H-like superfamily/Ribonuclease H"/>
    <property type="match status" value="1"/>
</dbReference>
<evidence type="ECO:0000313" key="3">
    <source>
        <dbReference type="Proteomes" id="UP001595907"/>
    </source>
</evidence>
<gene>
    <name evidence="2" type="ORF">ACFOWM_02435</name>
</gene>
<evidence type="ECO:0000259" key="1">
    <source>
        <dbReference type="PROSITE" id="PS50164"/>
    </source>
</evidence>
<dbReference type="SMART" id="SM00479">
    <property type="entry name" value="EXOIII"/>
    <property type="match status" value="1"/>
</dbReference>
<dbReference type="Pfam" id="PF01541">
    <property type="entry name" value="GIY-YIG"/>
    <property type="match status" value="1"/>
</dbReference>
<dbReference type="InterPro" id="IPR036397">
    <property type="entry name" value="RNaseH_sf"/>
</dbReference>
<keyword evidence="2" id="KW-0540">Nuclease</keyword>
<dbReference type="Proteomes" id="UP001595907">
    <property type="component" value="Unassembled WGS sequence"/>
</dbReference>
<dbReference type="InterPro" id="IPR013520">
    <property type="entry name" value="Ribonucl_H"/>
</dbReference>
<protein>
    <submittedName>
        <fullName evidence="2">Exonuclease domain-containing protein</fullName>
    </submittedName>
</protein>
<evidence type="ECO:0000313" key="2">
    <source>
        <dbReference type="EMBL" id="MFC4261723.1"/>
    </source>
</evidence>
<keyword evidence="2" id="KW-0378">Hydrolase</keyword>
<dbReference type="PANTHER" id="PTHR30231">
    <property type="entry name" value="DNA POLYMERASE III SUBUNIT EPSILON"/>
    <property type="match status" value="1"/>
</dbReference>
<name>A0ABV8QPH5_9BACT</name>
<dbReference type="PROSITE" id="PS50164">
    <property type="entry name" value="GIY_YIG"/>
    <property type="match status" value="1"/>
</dbReference>
<dbReference type="NCBIfam" id="TIGR00573">
    <property type="entry name" value="dnaq"/>
    <property type="match status" value="1"/>
</dbReference>
<dbReference type="InterPro" id="IPR012337">
    <property type="entry name" value="RNaseH-like_sf"/>
</dbReference>
<dbReference type="SUPFAM" id="SSF82771">
    <property type="entry name" value="GIY-YIG endonuclease"/>
    <property type="match status" value="1"/>
</dbReference>
<feature type="domain" description="GIY-YIG" evidence="1">
    <location>
        <begin position="196"/>
        <end position="274"/>
    </location>
</feature>
<dbReference type="EMBL" id="JBHSCZ010000001">
    <property type="protein sequence ID" value="MFC4261723.1"/>
    <property type="molecule type" value="Genomic_DNA"/>
</dbReference>
<comment type="caution">
    <text evidence="2">The sequence shown here is derived from an EMBL/GenBank/DDBJ whole genome shotgun (WGS) entry which is preliminary data.</text>
</comment>
<dbReference type="Gene3D" id="3.40.1440.10">
    <property type="entry name" value="GIY-YIG endonuclease"/>
    <property type="match status" value="1"/>
</dbReference>
<dbReference type="SUPFAM" id="SSF53098">
    <property type="entry name" value="Ribonuclease H-like"/>
    <property type="match status" value="1"/>
</dbReference>
<organism evidence="2 3">
    <name type="scientific">Ferruginibacter yonginensis</name>
    <dbReference type="NCBI Taxonomy" id="1310416"/>
    <lineage>
        <taxon>Bacteria</taxon>
        <taxon>Pseudomonadati</taxon>
        <taxon>Bacteroidota</taxon>
        <taxon>Chitinophagia</taxon>
        <taxon>Chitinophagales</taxon>
        <taxon>Chitinophagaceae</taxon>
        <taxon>Ferruginibacter</taxon>
    </lineage>
</organism>
<dbReference type="RefSeq" id="WP_379706606.1">
    <property type="nucleotide sequence ID" value="NZ_JBHSCZ010000001.1"/>
</dbReference>
<dbReference type="InterPro" id="IPR035901">
    <property type="entry name" value="GIY-YIG_endonuc_sf"/>
</dbReference>
<dbReference type="InterPro" id="IPR006054">
    <property type="entry name" value="DnaQ"/>
</dbReference>
<dbReference type="Pfam" id="PF00929">
    <property type="entry name" value="RNase_T"/>
    <property type="match status" value="1"/>
</dbReference>
<keyword evidence="3" id="KW-1185">Reference proteome</keyword>
<accession>A0ABV8QPH5</accession>
<dbReference type="CDD" id="cd06127">
    <property type="entry name" value="DEDDh"/>
    <property type="match status" value="1"/>
</dbReference>
<dbReference type="InterPro" id="IPR047296">
    <property type="entry name" value="GIY-YIG_UvrC_Cho"/>
</dbReference>
<sequence length="447" mass="50977">MYAIVDIETTGGHASSNGITEIAIHIHNGERVVKHFTTLLNPQKAIPQFITALTGIDNSMVANAPTFDEVAPVIYDMLKDVVFVAHNVNFDYSFVFHHLKKYGYVLNVKKLCTVRLSRKVIPGLPSYSLGKLCESIGITTHNRHRADGDAQATVQLFEHLLALGGLSHIDKMLKRTSAEHWLPIHLDKHIIDALPNSPGVYYFHNNKGKILYVGKAVDIKKRVTSHFTHNDDGKRRQYFLQQVTNITYTLCANELHALVLESTEIKKLWPPFNYSQKQPMQKFALYCFEDNVGYKRLAIDKRKKNLPALYCFNTLNEGLVLLRKMTEQFELNQKLCFIDKTVITAEEKSTITPPHLYNHKVQQALTALEQQLPSFAVLDEGLTPNDQLCLLIEKGSFWGMGYISNTSTALDINTIKENIEPYMDNDFIRNTIFNYAEQYPEKKIVFN</sequence>
<reference evidence="3" key="1">
    <citation type="journal article" date="2019" name="Int. J. Syst. Evol. Microbiol.">
        <title>The Global Catalogue of Microorganisms (GCM) 10K type strain sequencing project: providing services to taxonomists for standard genome sequencing and annotation.</title>
        <authorList>
            <consortium name="The Broad Institute Genomics Platform"/>
            <consortium name="The Broad Institute Genome Sequencing Center for Infectious Disease"/>
            <person name="Wu L."/>
            <person name="Ma J."/>
        </authorList>
    </citation>
    <scope>NUCLEOTIDE SEQUENCE [LARGE SCALE GENOMIC DNA]</scope>
    <source>
        <strain evidence="3">CECT 8289</strain>
    </source>
</reference>
<dbReference type="InterPro" id="IPR000305">
    <property type="entry name" value="GIY-YIG_endonuc"/>
</dbReference>
<keyword evidence="2" id="KW-0269">Exonuclease</keyword>